<reference evidence="2" key="1">
    <citation type="journal article" date="2023" name="Mol. Phylogenet. Evol.">
        <title>Genome-scale phylogeny and comparative genomics of the fungal order Sordariales.</title>
        <authorList>
            <person name="Hensen N."/>
            <person name="Bonometti L."/>
            <person name="Westerberg I."/>
            <person name="Brannstrom I.O."/>
            <person name="Guillou S."/>
            <person name="Cros-Aarteil S."/>
            <person name="Calhoun S."/>
            <person name="Haridas S."/>
            <person name="Kuo A."/>
            <person name="Mondo S."/>
            <person name="Pangilinan J."/>
            <person name="Riley R."/>
            <person name="LaButti K."/>
            <person name="Andreopoulos B."/>
            <person name="Lipzen A."/>
            <person name="Chen C."/>
            <person name="Yan M."/>
            <person name="Daum C."/>
            <person name="Ng V."/>
            <person name="Clum A."/>
            <person name="Steindorff A."/>
            <person name="Ohm R.A."/>
            <person name="Martin F."/>
            <person name="Silar P."/>
            <person name="Natvig D.O."/>
            <person name="Lalanne C."/>
            <person name="Gautier V."/>
            <person name="Ament-Velasquez S.L."/>
            <person name="Kruys A."/>
            <person name="Hutchinson M.I."/>
            <person name="Powell A.J."/>
            <person name="Barry K."/>
            <person name="Miller A.N."/>
            <person name="Grigoriev I.V."/>
            <person name="Debuchy R."/>
            <person name="Gladieux P."/>
            <person name="Hiltunen Thoren M."/>
            <person name="Johannesson H."/>
        </authorList>
    </citation>
    <scope>NUCLEOTIDE SEQUENCE</scope>
    <source>
        <strain evidence="2">CBS 118394</strain>
    </source>
</reference>
<accession>A0AAE0MGR6</accession>
<dbReference type="AlphaFoldDB" id="A0AAE0MGR6"/>
<organism evidence="2 3">
    <name type="scientific">Apodospora peruviana</name>
    <dbReference type="NCBI Taxonomy" id="516989"/>
    <lineage>
        <taxon>Eukaryota</taxon>
        <taxon>Fungi</taxon>
        <taxon>Dikarya</taxon>
        <taxon>Ascomycota</taxon>
        <taxon>Pezizomycotina</taxon>
        <taxon>Sordariomycetes</taxon>
        <taxon>Sordariomycetidae</taxon>
        <taxon>Sordariales</taxon>
        <taxon>Lasiosphaeriaceae</taxon>
        <taxon>Apodospora</taxon>
    </lineage>
</organism>
<protein>
    <submittedName>
        <fullName evidence="2">Uncharacterized protein</fullName>
    </submittedName>
</protein>
<gene>
    <name evidence="2" type="ORF">B0H66DRAFT_60055</name>
</gene>
<comment type="caution">
    <text evidence="2">The sequence shown here is derived from an EMBL/GenBank/DDBJ whole genome shotgun (WGS) entry which is preliminary data.</text>
</comment>
<keyword evidence="3" id="KW-1185">Reference proteome</keyword>
<dbReference type="Proteomes" id="UP001283341">
    <property type="component" value="Unassembled WGS sequence"/>
</dbReference>
<reference evidence="2" key="2">
    <citation type="submission" date="2023-06" db="EMBL/GenBank/DDBJ databases">
        <authorList>
            <consortium name="Lawrence Berkeley National Laboratory"/>
            <person name="Haridas S."/>
            <person name="Hensen N."/>
            <person name="Bonometti L."/>
            <person name="Westerberg I."/>
            <person name="Brannstrom I.O."/>
            <person name="Guillou S."/>
            <person name="Cros-Aarteil S."/>
            <person name="Calhoun S."/>
            <person name="Kuo A."/>
            <person name="Mondo S."/>
            <person name="Pangilinan J."/>
            <person name="Riley R."/>
            <person name="Labutti K."/>
            <person name="Andreopoulos B."/>
            <person name="Lipzen A."/>
            <person name="Chen C."/>
            <person name="Yanf M."/>
            <person name="Daum C."/>
            <person name="Ng V."/>
            <person name="Clum A."/>
            <person name="Steindorff A."/>
            <person name="Ohm R."/>
            <person name="Martin F."/>
            <person name="Silar P."/>
            <person name="Natvig D."/>
            <person name="Lalanne C."/>
            <person name="Gautier V."/>
            <person name="Ament-Velasquez S.L."/>
            <person name="Kruys A."/>
            <person name="Hutchinson M.I."/>
            <person name="Powell A.J."/>
            <person name="Barry K."/>
            <person name="Miller A.N."/>
            <person name="Grigoriev I.V."/>
            <person name="Debuchy R."/>
            <person name="Gladieux P."/>
            <person name="Thoren M.H."/>
            <person name="Johannesson H."/>
        </authorList>
    </citation>
    <scope>NUCLEOTIDE SEQUENCE</scope>
    <source>
        <strain evidence="2">CBS 118394</strain>
    </source>
</reference>
<proteinExistence type="predicted"/>
<dbReference type="EMBL" id="JAUEDM010000001">
    <property type="protein sequence ID" value="KAK3330394.1"/>
    <property type="molecule type" value="Genomic_DNA"/>
</dbReference>
<feature type="region of interest" description="Disordered" evidence="1">
    <location>
        <begin position="1"/>
        <end position="38"/>
    </location>
</feature>
<sequence>MEAPSPTDTRSPHRNLPSLITSNRRRCRTPAPSNPALDTKIHEMSLPLAPFIMLDSGAVHPAFPRTLLHFWLLTEDQLDALAAGYHQASFGRWTLQYPCTIAWTWSGDLSLEQKRRKMGKFIGLRGCNTPVEEQQHQWVKTEEQIMEDARRARMSGDGDDEIRRKMGWY</sequence>
<evidence type="ECO:0000313" key="2">
    <source>
        <dbReference type="EMBL" id="KAK3330394.1"/>
    </source>
</evidence>
<evidence type="ECO:0000256" key="1">
    <source>
        <dbReference type="SAM" id="MobiDB-lite"/>
    </source>
</evidence>
<name>A0AAE0MGR6_9PEZI</name>
<evidence type="ECO:0000313" key="3">
    <source>
        <dbReference type="Proteomes" id="UP001283341"/>
    </source>
</evidence>